<dbReference type="KEGG" id="ecw:EcE24377A_0021"/>
<proteinExistence type="predicted"/>
<dbReference type="HOGENOM" id="CLU_3352474_0_0_6"/>
<reference evidence="2" key="1">
    <citation type="journal article" date="2008" name="J. Bacteriol.">
        <title>The pangenome structure of Escherichia coli: comparative genomic analysis of E. coli commensal and pathogenic isolates.</title>
        <authorList>
            <person name="Rasko D.A."/>
            <person name="Rosovitz M.J."/>
            <person name="Myers G.S."/>
            <person name="Mongodin E.F."/>
            <person name="Fricke W.F."/>
            <person name="Gajer P."/>
            <person name="Crabtree J."/>
            <person name="Sebaihia M."/>
            <person name="Thomson N.R."/>
            <person name="Chaudhuri R."/>
            <person name="Henderson I.R."/>
            <person name="Sperandio V."/>
            <person name="Ravel J."/>
        </authorList>
    </citation>
    <scope>NUCLEOTIDE SEQUENCE [LARGE SCALE GENOMIC DNA]</scope>
    <source>
        <strain evidence="2">E24377A / ETEC</strain>
    </source>
</reference>
<name>A7ZHB0_ECO24</name>
<gene>
    <name evidence="1" type="ordered locus">EcE24377A_0021</name>
</gene>
<evidence type="ECO:0000313" key="1">
    <source>
        <dbReference type="EMBL" id="ABV19233.1"/>
    </source>
</evidence>
<dbReference type="Proteomes" id="UP000001122">
    <property type="component" value="Chromosome"/>
</dbReference>
<protein>
    <submittedName>
        <fullName evidence="1">Uncharacterized protein</fullName>
    </submittedName>
</protein>
<sequence length="34" mass="4149">MFYLLLHHLLYLIYKDNVAKLRLSVLEVDEFLLI</sequence>
<dbReference type="AlphaFoldDB" id="A7ZHB0"/>
<accession>A7ZHB0</accession>
<evidence type="ECO:0000313" key="2">
    <source>
        <dbReference type="Proteomes" id="UP000001122"/>
    </source>
</evidence>
<dbReference type="EMBL" id="CP000800">
    <property type="protein sequence ID" value="ABV19233.1"/>
    <property type="molecule type" value="Genomic_DNA"/>
</dbReference>
<organism evidence="1 2">
    <name type="scientific">Escherichia coli O139:H28 (strain E24377A / ETEC)</name>
    <dbReference type="NCBI Taxonomy" id="331111"/>
    <lineage>
        <taxon>Bacteria</taxon>
        <taxon>Pseudomonadati</taxon>
        <taxon>Pseudomonadota</taxon>
        <taxon>Gammaproteobacteria</taxon>
        <taxon>Enterobacterales</taxon>
        <taxon>Enterobacteriaceae</taxon>
        <taxon>Escherichia</taxon>
    </lineage>
</organism>
<keyword evidence="2" id="KW-1185">Reference proteome</keyword>